<proteinExistence type="predicted"/>
<evidence type="ECO:0000256" key="5">
    <source>
        <dbReference type="SAM" id="MobiDB-lite"/>
    </source>
</evidence>
<dbReference type="SMART" id="SM00156">
    <property type="entry name" value="PP2Ac"/>
    <property type="match status" value="1"/>
</dbReference>
<dbReference type="Pfam" id="PF16891">
    <property type="entry name" value="STPPase_N"/>
    <property type="match status" value="1"/>
</dbReference>
<dbReference type="OrthoDB" id="1693348at2759"/>
<evidence type="ECO:0000313" key="8">
    <source>
        <dbReference type="Proteomes" id="UP000631114"/>
    </source>
</evidence>
<comment type="caution">
    <text evidence="7">The sequence shown here is derived from an EMBL/GenBank/DDBJ whole genome shotgun (WGS) entry which is preliminary data.</text>
</comment>
<dbReference type="InterPro" id="IPR006186">
    <property type="entry name" value="Ser/Thr-sp_prot-phosphatase"/>
</dbReference>
<dbReference type="AlphaFoldDB" id="A0A835H7Y1"/>
<evidence type="ECO:0000256" key="4">
    <source>
        <dbReference type="ARBA" id="ARBA00023211"/>
    </source>
</evidence>
<dbReference type="InterPro" id="IPR029052">
    <property type="entry name" value="Metallo-depent_PP-like"/>
</dbReference>
<evidence type="ECO:0000256" key="1">
    <source>
        <dbReference type="ARBA" id="ARBA00013081"/>
    </source>
</evidence>
<feature type="domain" description="Serine/threonine specific protein phosphatases" evidence="6">
    <location>
        <begin position="35"/>
        <end position="226"/>
    </location>
</feature>
<dbReference type="PANTHER" id="PTHR11668">
    <property type="entry name" value="SERINE/THREONINE PROTEIN PHOSPHATASE"/>
    <property type="match status" value="1"/>
</dbReference>
<protein>
    <recommendedName>
        <fullName evidence="1">protein-serine/threonine phosphatase</fullName>
        <ecNumber evidence="1">3.1.3.16</ecNumber>
    </recommendedName>
</protein>
<dbReference type="InterPro" id="IPR050341">
    <property type="entry name" value="PP1_catalytic_subunit"/>
</dbReference>
<dbReference type="Gene3D" id="3.60.21.10">
    <property type="match status" value="1"/>
</dbReference>
<dbReference type="PRINTS" id="PR00114">
    <property type="entry name" value="STPHPHTASE"/>
</dbReference>
<dbReference type="EC" id="3.1.3.16" evidence="1"/>
<dbReference type="GO" id="GO:0005634">
    <property type="term" value="C:nucleus"/>
    <property type="evidence" value="ECO:0007669"/>
    <property type="project" value="TreeGrafter"/>
</dbReference>
<name>A0A835H7Y1_9MAGN</name>
<gene>
    <name evidence="7" type="ORF">IFM89_028948</name>
</gene>
<feature type="compositionally biased region" description="Basic and acidic residues" evidence="5">
    <location>
        <begin position="136"/>
        <end position="150"/>
    </location>
</feature>
<dbReference type="Proteomes" id="UP000631114">
    <property type="component" value="Unassembled WGS sequence"/>
</dbReference>
<dbReference type="GO" id="GO:0004722">
    <property type="term" value="F:protein serine/threonine phosphatase activity"/>
    <property type="evidence" value="ECO:0007669"/>
    <property type="project" value="UniProtKB-EC"/>
</dbReference>
<accession>A0A835H7Y1</accession>
<evidence type="ECO:0000259" key="6">
    <source>
        <dbReference type="SMART" id="SM00156"/>
    </source>
</evidence>
<keyword evidence="2" id="KW-0479">Metal-binding</keyword>
<feature type="compositionally biased region" description="Basic and acidic residues" evidence="5">
    <location>
        <begin position="157"/>
        <end position="169"/>
    </location>
</feature>
<organism evidence="7 8">
    <name type="scientific">Coptis chinensis</name>
    <dbReference type="NCBI Taxonomy" id="261450"/>
    <lineage>
        <taxon>Eukaryota</taxon>
        <taxon>Viridiplantae</taxon>
        <taxon>Streptophyta</taxon>
        <taxon>Embryophyta</taxon>
        <taxon>Tracheophyta</taxon>
        <taxon>Spermatophyta</taxon>
        <taxon>Magnoliopsida</taxon>
        <taxon>Ranunculales</taxon>
        <taxon>Ranunculaceae</taxon>
        <taxon>Coptidoideae</taxon>
        <taxon>Coptis</taxon>
    </lineage>
</organism>
<evidence type="ECO:0000313" key="7">
    <source>
        <dbReference type="EMBL" id="KAF9594291.1"/>
    </source>
</evidence>
<evidence type="ECO:0000256" key="3">
    <source>
        <dbReference type="ARBA" id="ARBA00022801"/>
    </source>
</evidence>
<dbReference type="GO" id="GO:0046872">
    <property type="term" value="F:metal ion binding"/>
    <property type="evidence" value="ECO:0007669"/>
    <property type="project" value="UniProtKB-KW"/>
</dbReference>
<feature type="region of interest" description="Disordered" evidence="5">
    <location>
        <begin position="192"/>
        <end position="220"/>
    </location>
</feature>
<dbReference type="PANTHER" id="PTHR11668:SF429">
    <property type="entry name" value="SERINE_THREONINE-PROTEIN PHOSPHATASE PP1 ISOZYME 9"/>
    <property type="match status" value="1"/>
</dbReference>
<sequence length="263" mass="29413">MMTIEGMLERAVVDDIIRRLLEGKVRLGGIKQVQLSEAEIGQLCVNARHLFLSQPNLLHLRAPIKICVPGLLRLSEMGGFPPIGSYLFLGDYVDRGKQSLETICLLLAYKIRYPTYALYLDQKLECLVFEKKWQSSGGDDRFGGRRDDPYRSGSGSGHDDRFGGRRVEPYRSPPGGYGGGFRDDFGGYGTRSPPRSGSYGDVIEAGRCGGGDDERKKGPMMPREMKMESVLGRISQFQRLLNDRLSPFHHSNRHRVSTLISQA</sequence>
<dbReference type="SUPFAM" id="SSF56300">
    <property type="entry name" value="Metallo-dependent phosphatases"/>
    <property type="match status" value="1"/>
</dbReference>
<dbReference type="EMBL" id="JADFTS010000008">
    <property type="protein sequence ID" value="KAF9594291.1"/>
    <property type="molecule type" value="Genomic_DNA"/>
</dbReference>
<keyword evidence="4" id="KW-0464">Manganese</keyword>
<reference evidence="7 8" key="1">
    <citation type="submission" date="2020-10" db="EMBL/GenBank/DDBJ databases">
        <title>The Coptis chinensis genome and diversification of protoberbering-type alkaloids.</title>
        <authorList>
            <person name="Wang B."/>
            <person name="Shu S."/>
            <person name="Song C."/>
            <person name="Liu Y."/>
        </authorList>
    </citation>
    <scope>NUCLEOTIDE SEQUENCE [LARGE SCALE GENOMIC DNA]</scope>
    <source>
        <strain evidence="7">HL-2020</strain>
        <tissue evidence="7">Leaf</tissue>
    </source>
</reference>
<keyword evidence="3" id="KW-0378">Hydrolase</keyword>
<feature type="region of interest" description="Disordered" evidence="5">
    <location>
        <begin position="136"/>
        <end position="178"/>
    </location>
</feature>
<feature type="compositionally biased region" description="Basic and acidic residues" evidence="5">
    <location>
        <begin position="210"/>
        <end position="220"/>
    </location>
</feature>
<evidence type="ECO:0000256" key="2">
    <source>
        <dbReference type="ARBA" id="ARBA00022723"/>
    </source>
</evidence>
<keyword evidence="8" id="KW-1185">Reference proteome</keyword>
<dbReference type="InterPro" id="IPR031675">
    <property type="entry name" value="STPPase_N"/>
</dbReference>
<dbReference type="GO" id="GO:0005737">
    <property type="term" value="C:cytoplasm"/>
    <property type="evidence" value="ECO:0007669"/>
    <property type="project" value="TreeGrafter"/>
</dbReference>